<evidence type="ECO:0000313" key="6">
    <source>
        <dbReference type="Proteomes" id="UP001623330"/>
    </source>
</evidence>
<feature type="domain" description="Phosphatase tensin-type" evidence="4">
    <location>
        <begin position="22"/>
        <end position="229"/>
    </location>
</feature>
<organism evidence="5 6">
    <name type="scientific">Nakaseomyces bracarensis</name>
    <dbReference type="NCBI Taxonomy" id="273131"/>
    <lineage>
        <taxon>Eukaryota</taxon>
        <taxon>Fungi</taxon>
        <taxon>Dikarya</taxon>
        <taxon>Ascomycota</taxon>
        <taxon>Saccharomycotina</taxon>
        <taxon>Saccharomycetes</taxon>
        <taxon>Saccharomycetales</taxon>
        <taxon>Saccharomycetaceae</taxon>
        <taxon>Nakaseomyces</taxon>
    </lineage>
</organism>
<dbReference type="InterPro" id="IPR051281">
    <property type="entry name" value="Dual-spec_lipid-protein_phosph"/>
</dbReference>
<evidence type="ECO:0000259" key="4">
    <source>
        <dbReference type="PROSITE" id="PS51181"/>
    </source>
</evidence>
<evidence type="ECO:0000256" key="1">
    <source>
        <dbReference type="ARBA" id="ARBA00013015"/>
    </source>
</evidence>
<dbReference type="InterPro" id="IPR029023">
    <property type="entry name" value="Tensin_phosphatase"/>
</dbReference>
<dbReference type="SUPFAM" id="SSF52799">
    <property type="entry name" value="(Phosphotyrosine protein) phosphatases II"/>
    <property type="match status" value="1"/>
</dbReference>
<evidence type="ECO:0000259" key="3">
    <source>
        <dbReference type="PROSITE" id="PS50056"/>
    </source>
</evidence>
<dbReference type="Proteomes" id="UP001623330">
    <property type="component" value="Unassembled WGS sequence"/>
</dbReference>
<evidence type="ECO:0000256" key="2">
    <source>
        <dbReference type="ARBA" id="ARBA00022801"/>
    </source>
</evidence>
<dbReference type="EC" id="3.1.3.67" evidence="1"/>
<name>A0ABR4NUR4_9SACH</name>
<dbReference type="InterPro" id="IPR016130">
    <property type="entry name" value="Tyr_Pase_AS"/>
</dbReference>
<keyword evidence="2" id="KW-0378">Hydrolase</keyword>
<reference evidence="5 6" key="1">
    <citation type="submission" date="2024-05" db="EMBL/GenBank/DDBJ databases">
        <title>Long read based assembly of the Candida bracarensis genome reveals expanded adhesin content.</title>
        <authorList>
            <person name="Marcet-Houben M."/>
            <person name="Ksiezopolska E."/>
            <person name="Gabaldon T."/>
        </authorList>
    </citation>
    <scope>NUCLEOTIDE SEQUENCE [LARGE SCALE GENOMIC DNA]</scope>
    <source>
        <strain evidence="5 6">CBM6</strain>
    </source>
</reference>
<dbReference type="Pfam" id="PF00782">
    <property type="entry name" value="DSPc"/>
    <property type="match status" value="1"/>
</dbReference>
<dbReference type="Gene3D" id="3.90.190.10">
    <property type="entry name" value="Protein tyrosine phosphatase superfamily"/>
    <property type="match status" value="1"/>
</dbReference>
<dbReference type="PANTHER" id="PTHR12305">
    <property type="entry name" value="PHOSPHATASE WITH HOMOLOGY TO TENSIN"/>
    <property type="match status" value="1"/>
</dbReference>
<feature type="domain" description="Tyrosine specific protein phosphatases" evidence="3">
    <location>
        <begin position="145"/>
        <end position="201"/>
    </location>
</feature>
<evidence type="ECO:0000313" key="5">
    <source>
        <dbReference type="EMBL" id="KAL3232468.1"/>
    </source>
</evidence>
<dbReference type="InterPro" id="IPR000340">
    <property type="entry name" value="Dual-sp_phosphatase_cat-dom"/>
</dbReference>
<comment type="caution">
    <text evidence="5">The sequence shown here is derived from an EMBL/GenBank/DDBJ whole genome shotgun (WGS) entry which is preliminary data.</text>
</comment>
<accession>A0ABR4NUR4</accession>
<dbReference type="InterPro" id="IPR003595">
    <property type="entry name" value="Tyr_Pase_cat"/>
</dbReference>
<keyword evidence="6" id="KW-1185">Reference proteome</keyword>
<dbReference type="CDD" id="cd14497">
    <property type="entry name" value="PTP_PTEN-like"/>
    <property type="match status" value="1"/>
</dbReference>
<dbReference type="InterPro" id="IPR000387">
    <property type="entry name" value="Tyr_Pase_dom"/>
</dbReference>
<dbReference type="EMBL" id="JBEVYD010000005">
    <property type="protein sequence ID" value="KAL3232468.1"/>
    <property type="molecule type" value="Genomic_DNA"/>
</dbReference>
<sequence length="410" mass="47119">MPTIHLNPKKIVRSIYAIPFNVEDSGSGLSLDISYITPNLLVCSYPVTKYPKLLYRNGLHEIVAYLNEVHGKGTWKIYNFKIEKNGSDYDDIDLKNAADRALYFPNYQSADGLPLPSQNSVVSVKDLICRKGWLDHSPPPFTLLQEILDDMNEHIMKSGNNVVILHCRMGKGRSGTICIAYMMKYMNFPFEEAKELFMEKRFRSGLSKGVTIFSQIRYIRYHELALYYGINENKLILEQLKMARFRLESIQLQNLTTVFYQHPYITCVKILKYNSNRDGLIDLVALQTPEQPHQHILRNKKSVSIGINQDLDICDIKIEFSLITKSNSFSNKLTTLASNSNCWLNLYWETVKCSKTGSTNNFMLNDLKLEQDNGLKFLFIIRWEELDGTSGTRSKGLKLFSSCALKWSLV</sequence>
<dbReference type="PROSITE" id="PS51181">
    <property type="entry name" value="PPASE_TENSIN"/>
    <property type="match status" value="1"/>
</dbReference>
<protein>
    <recommendedName>
        <fullName evidence="1">phosphatidylinositol-3,4,5-trisphosphate 3-phosphatase</fullName>
        <ecNumber evidence="1">3.1.3.67</ecNumber>
    </recommendedName>
</protein>
<dbReference type="InterPro" id="IPR029021">
    <property type="entry name" value="Prot-tyrosine_phosphatase-like"/>
</dbReference>
<dbReference type="PROSITE" id="PS00383">
    <property type="entry name" value="TYR_PHOSPHATASE_1"/>
    <property type="match status" value="1"/>
</dbReference>
<gene>
    <name evidence="5" type="ORF">RNJ44_04384</name>
</gene>
<dbReference type="PANTHER" id="PTHR12305:SF81">
    <property type="entry name" value="PHOSPHATIDYLINOSITOL 3,4,5-TRISPHOSPHATE 3-PHOSPHATASE AND DUAL-SPECIFICITY PROTEIN PHOSPHATASE PTEN"/>
    <property type="match status" value="1"/>
</dbReference>
<dbReference type="PROSITE" id="PS50056">
    <property type="entry name" value="TYR_PHOSPHATASE_2"/>
    <property type="match status" value="1"/>
</dbReference>
<dbReference type="SMART" id="SM00404">
    <property type="entry name" value="PTPc_motif"/>
    <property type="match status" value="1"/>
</dbReference>
<proteinExistence type="predicted"/>